<sequence>MQLVLLIAALSSLVHGTGADELPFVQHPLASGDYVGHDTRILDKSISTFIYGVLSDWNSPGGVAVSVVREKEFGVEAVVGVDGGVEWDIEVEGYGNADANGTPVTGDSLFGIASNSKLFTAIATGLLISNESLTPKITWRTKLASLIPEWRLIDPIAHEESTILDALSHRTGMPRYELAYEHGDSIADVFKRLRNLKPSASFRDIHRYNNMMYSVLSSLSSKLLPSSTLFTRYVKEHIFDRLNLSSTTFSYNKAKATGRLVEGLSREGVNASNPIAPGIPRALPFWAPFEGGEGGNYLSGAAGVISSGRDLAVWLQTLLLDGVHPSTNETIIPASVLDTITTGYSINSPRSAFPELSPSVYGGGQRRLSYRGYEMITHHGYVDGFHTWIFRIPSKMIGIAILTNEDMHGSDLETIIGYRLLDKALGLDPVDWNTRLKEIVLKQAAQRVAKSHFPSEATPLGVPIESLAGIYKNSGYGTIELCPFTAKDQNAISSNCKELVDNVDIILPGVIKPDKPTLIASWNKIWSSHLVLTHFSDNVFNCSAPKSLPTNDTAYPFWVYGLDSSEAESIIVEFSPASEPGRGFGLRGGFWGAGEGADTPSGDMLRERSEVYFDRV</sequence>
<dbReference type="EMBL" id="ML208334">
    <property type="protein sequence ID" value="TFK69248.1"/>
    <property type="molecule type" value="Genomic_DNA"/>
</dbReference>
<organism evidence="1 2">
    <name type="scientific">Pluteus cervinus</name>
    <dbReference type="NCBI Taxonomy" id="181527"/>
    <lineage>
        <taxon>Eukaryota</taxon>
        <taxon>Fungi</taxon>
        <taxon>Dikarya</taxon>
        <taxon>Basidiomycota</taxon>
        <taxon>Agaricomycotina</taxon>
        <taxon>Agaricomycetes</taxon>
        <taxon>Agaricomycetidae</taxon>
        <taxon>Agaricales</taxon>
        <taxon>Pluteineae</taxon>
        <taxon>Pluteaceae</taxon>
        <taxon>Pluteus</taxon>
    </lineage>
</organism>
<name>A0ACD3ATF2_9AGAR</name>
<reference evidence="1 2" key="1">
    <citation type="journal article" date="2019" name="Nat. Ecol. Evol.">
        <title>Megaphylogeny resolves global patterns of mushroom evolution.</title>
        <authorList>
            <person name="Varga T."/>
            <person name="Krizsan K."/>
            <person name="Foldi C."/>
            <person name="Dima B."/>
            <person name="Sanchez-Garcia M."/>
            <person name="Sanchez-Ramirez S."/>
            <person name="Szollosi G.J."/>
            <person name="Szarkandi J.G."/>
            <person name="Papp V."/>
            <person name="Albert L."/>
            <person name="Andreopoulos W."/>
            <person name="Angelini C."/>
            <person name="Antonin V."/>
            <person name="Barry K.W."/>
            <person name="Bougher N.L."/>
            <person name="Buchanan P."/>
            <person name="Buyck B."/>
            <person name="Bense V."/>
            <person name="Catcheside P."/>
            <person name="Chovatia M."/>
            <person name="Cooper J."/>
            <person name="Damon W."/>
            <person name="Desjardin D."/>
            <person name="Finy P."/>
            <person name="Geml J."/>
            <person name="Haridas S."/>
            <person name="Hughes K."/>
            <person name="Justo A."/>
            <person name="Karasinski D."/>
            <person name="Kautmanova I."/>
            <person name="Kiss B."/>
            <person name="Kocsube S."/>
            <person name="Kotiranta H."/>
            <person name="LaButti K.M."/>
            <person name="Lechner B.E."/>
            <person name="Liimatainen K."/>
            <person name="Lipzen A."/>
            <person name="Lukacs Z."/>
            <person name="Mihaltcheva S."/>
            <person name="Morgado L.N."/>
            <person name="Niskanen T."/>
            <person name="Noordeloos M.E."/>
            <person name="Ohm R.A."/>
            <person name="Ortiz-Santana B."/>
            <person name="Ovrebo C."/>
            <person name="Racz N."/>
            <person name="Riley R."/>
            <person name="Savchenko A."/>
            <person name="Shiryaev A."/>
            <person name="Soop K."/>
            <person name="Spirin V."/>
            <person name="Szebenyi C."/>
            <person name="Tomsovsky M."/>
            <person name="Tulloss R.E."/>
            <person name="Uehling J."/>
            <person name="Grigoriev I.V."/>
            <person name="Vagvolgyi C."/>
            <person name="Papp T."/>
            <person name="Martin F.M."/>
            <person name="Miettinen O."/>
            <person name="Hibbett D.S."/>
            <person name="Nagy L.G."/>
        </authorList>
    </citation>
    <scope>NUCLEOTIDE SEQUENCE [LARGE SCALE GENOMIC DNA]</scope>
    <source>
        <strain evidence="1 2">NL-1719</strain>
    </source>
</reference>
<evidence type="ECO:0000313" key="2">
    <source>
        <dbReference type="Proteomes" id="UP000308600"/>
    </source>
</evidence>
<gene>
    <name evidence="1" type="ORF">BDN72DRAFT_820276</name>
</gene>
<evidence type="ECO:0000313" key="1">
    <source>
        <dbReference type="EMBL" id="TFK69248.1"/>
    </source>
</evidence>
<proteinExistence type="predicted"/>
<accession>A0ACD3ATF2</accession>
<dbReference type="Proteomes" id="UP000308600">
    <property type="component" value="Unassembled WGS sequence"/>
</dbReference>
<protein>
    <submittedName>
        <fullName evidence="1">Beta-lactamase/transpeptidase-like protein</fullName>
    </submittedName>
</protein>
<keyword evidence="2" id="KW-1185">Reference proteome</keyword>